<dbReference type="Gene3D" id="3.20.20.140">
    <property type="entry name" value="Metal-dependent hydrolases"/>
    <property type="match status" value="1"/>
</dbReference>
<dbReference type="GO" id="GO:0016787">
    <property type="term" value="F:hydrolase activity"/>
    <property type="evidence" value="ECO:0007669"/>
    <property type="project" value="InterPro"/>
</dbReference>
<proteinExistence type="predicted"/>
<comment type="caution">
    <text evidence="2">The sequence shown here is derived from an EMBL/GenBank/DDBJ whole genome shotgun (WGS) entry which is preliminary data.</text>
</comment>
<dbReference type="SUPFAM" id="SSF51556">
    <property type="entry name" value="Metallo-dependent hydrolases"/>
    <property type="match status" value="1"/>
</dbReference>
<dbReference type="Proteomes" id="UP000231484">
    <property type="component" value="Unassembled WGS sequence"/>
</dbReference>
<organism evidence="2 3">
    <name type="scientific">Snodgrassella alvi</name>
    <dbReference type="NCBI Taxonomy" id="1196083"/>
    <lineage>
        <taxon>Bacteria</taxon>
        <taxon>Pseudomonadati</taxon>
        <taxon>Pseudomonadota</taxon>
        <taxon>Betaproteobacteria</taxon>
        <taxon>Neisseriales</taxon>
        <taxon>Neisseriaceae</taxon>
        <taxon>Snodgrassella</taxon>
    </lineage>
</organism>
<sequence length="79" mass="9357">MSPQQMHKFFAATIPLLLENFGSHRLMWSSDWPHTQYEQQINPEYLITQLNIQLQDKQLAPALLWNAPAKLFRFIQNFA</sequence>
<dbReference type="InterPro" id="IPR006680">
    <property type="entry name" value="Amidohydro-rel"/>
</dbReference>
<protein>
    <recommendedName>
        <fullName evidence="1">Amidohydrolase-related domain-containing protein</fullName>
    </recommendedName>
</protein>
<gene>
    <name evidence="2" type="ORF">BHC48_04570</name>
</gene>
<evidence type="ECO:0000259" key="1">
    <source>
        <dbReference type="Pfam" id="PF04909"/>
    </source>
</evidence>
<feature type="domain" description="Amidohydrolase-related" evidence="1">
    <location>
        <begin position="9"/>
        <end position="74"/>
    </location>
</feature>
<accession>A0A2N9XRF3</accession>
<dbReference type="EMBL" id="MEIQ01000030">
    <property type="protein sequence ID" value="PIT51024.1"/>
    <property type="molecule type" value="Genomic_DNA"/>
</dbReference>
<reference evidence="2 3" key="1">
    <citation type="journal article" date="2017" name="MBio">
        <title>Type VI secretion-mediated competition in the bee gut microbiome.</title>
        <authorList>
            <person name="Steele M.I."/>
            <person name="Kwong W.K."/>
            <person name="Powell J.E."/>
            <person name="Whiteley M."/>
            <person name="Moran N.A."/>
        </authorList>
    </citation>
    <scope>NUCLEOTIDE SEQUENCE [LARGE SCALE GENOMIC DNA]</scope>
    <source>
        <strain evidence="2 3">Occ4-2</strain>
    </source>
</reference>
<dbReference type="InterPro" id="IPR032466">
    <property type="entry name" value="Metal_Hydrolase"/>
</dbReference>
<dbReference type="Pfam" id="PF04909">
    <property type="entry name" value="Amidohydro_2"/>
    <property type="match status" value="1"/>
</dbReference>
<name>A0A2N9XRF3_9NEIS</name>
<dbReference type="AlphaFoldDB" id="A0A2N9XRF3"/>
<evidence type="ECO:0000313" key="2">
    <source>
        <dbReference type="EMBL" id="PIT51024.1"/>
    </source>
</evidence>
<evidence type="ECO:0000313" key="3">
    <source>
        <dbReference type="Proteomes" id="UP000231484"/>
    </source>
</evidence>